<dbReference type="AlphaFoldDB" id="A0A2M8IWQ8"/>
<organism evidence="2 3">
    <name type="scientific">Pseudooceanicola lipolyticus</name>
    <dbReference type="NCBI Taxonomy" id="2029104"/>
    <lineage>
        <taxon>Bacteria</taxon>
        <taxon>Pseudomonadati</taxon>
        <taxon>Pseudomonadota</taxon>
        <taxon>Alphaproteobacteria</taxon>
        <taxon>Rhodobacterales</taxon>
        <taxon>Paracoccaceae</taxon>
        <taxon>Pseudooceanicola</taxon>
    </lineage>
</organism>
<proteinExistence type="predicted"/>
<dbReference type="Pfam" id="PF06568">
    <property type="entry name" value="YjiS-like"/>
    <property type="match status" value="1"/>
</dbReference>
<dbReference type="InterPro" id="IPR009506">
    <property type="entry name" value="YjiS-like"/>
</dbReference>
<dbReference type="RefSeq" id="WP_100164099.1">
    <property type="nucleotide sequence ID" value="NZ_PGTB01000123.1"/>
</dbReference>
<feature type="domain" description="YjiS-like" evidence="1">
    <location>
        <begin position="29"/>
        <end position="61"/>
    </location>
</feature>
<dbReference type="EMBL" id="PGTB01000123">
    <property type="protein sequence ID" value="PJE34975.1"/>
    <property type="molecule type" value="Genomic_DNA"/>
</dbReference>
<gene>
    <name evidence="2" type="ORF">CVM52_19480</name>
</gene>
<keyword evidence="3" id="KW-1185">Reference proteome</keyword>
<evidence type="ECO:0000313" key="3">
    <source>
        <dbReference type="Proteomes" id="UP000231553"/>
    </source>
</evidence>
<accession>A0A2M8IWQ8</accession>
<name>A0A2M8IWQ8_9RHOB</name>
<dbReference type="Proteomes" id="UP000231553">
    <property type="component" value="Unassembled WGS sequence"/>
</dbReference>
<reference evidence="2 3" key="1">
    <citation type="journal article" date="2018" name="Int. J. Syst. Evol. Microbiol.">
        <title>Pseudooceanicola lipolyticus sp. nov., a marine alphaproteobacterium, reclassification of Oceanicola flagellatus as Pseudooceanicola flagellatus comb. nov. and emended description of the genus Pseudooceanicola.</title>
        <authorList>
            <person name="Huang M.-M."/>
            <person name="Guo L.-L."/>
            <person name="Wu Y.-H."/>
            <person name="Lai Q.-L."/>
            <person name="Shao Z.-Z."/>
            <person name="Wang C.-S."/>
            <person name="Wu M."/>
            <person name="Xu X.-W."/>
        </authorList>
    </citation>
    <scope>NUCLEOTIDE SEQUENCE [LARGE SCALE GENOMIC DNA]</scope>
    <source>
        <strain evidence="2 3">157</strain>
    </source>
</reference>
<protein>
    <recommendedName>
        <fullName evidence="1">YjiS-like domain-containing protein</fullName>
    </recommendedName>
</protein>
<evidence type="ECO:0000259" key="1">
    <source>
        <dbReference type="Pfam" id="PF06568"/>
    </source>
</evidence>
<sequence>MAHTLRASSNGVHLVERIRAAFHGLEKAYVRKALYWRTVKELQSLSDRDLRDLGISRSAIRGLARETVYNA</sequence>
<evidence type="ECO:0000313" key="2">
    <source>
        <dbReference type="EMBL" id="PJE34975.1"/>
    </source>
</evidence>
<comment type="caution">
    <text evidence="2">The sequence shown here is derived from an EMBL/GenBank/DDBJ whole genome shotgun (WGS) entry which is preliminary data.</text>
</comment>